<comment type="caution">
    <text evidence="14">The sequence shown here is derived from an EMBL/GenBank/DDBJ whole genome shotgun (WGS) entry which is preliminary data.</text>
</comment>
<gene>
    <name evidence="11 14" type="primary">priA</name>
    <name evidence="14" type="ORF">H5993_01010</name>
</gene>
<evidence type="ECO:0000313" key="14">
    <source>
        <dbReference type="EMBL" id="MBM6753348.1"/>
    </source>
</evidence>
<dbReference type="SMART" id="SM00490">
    <property type="entry name" value="HELICc"/>
    <property type="match status" value="1"/>
</dbReference>
<feature type="binding site" evidence="11">
    <location>
        <position position="509"/>
    </location>
    <ligand>
        <name>Zn(2+)</name>
        <dbReference type="ChEBI" id="CHEBI:29105"/>
        <label>2</label>
    </ligand>
</feature>
<keyword evidence="1 11" id="KW-0639">Primosome</keyword>
<evidence type="ECO:0000256" key="3">
    <source>
        <dbReference type="ARBA" id="ARBA00022723"/>
    </source>
</evidence>
<dbReference type="EMBL" id="JACJJQ010000003">
    <property type="protein sequence ID" value="MBM6753348.1"/>
    <property type="molecule type" value="Genomic_DNA"/>
</dbReference>
<feature type="binding site" evidence="11">
    <location>
        <position position="527"/>
    </location>
    <ligand>
        <name>Zn(2+)</name>
        <dbReference type="ChEBI" id="CHEBI:29105"/>
        <label>2</label>
    </ligand>
</feature>
<proteinExistence type="inferred from homology"/>
<evidence type="ECO:0000256" key="5">
    <source>
        <dbReference type="ARBA" id="ARBA00022801"/>
    </source>
</evidence>
<dbReference type="InterPro" id="IPR027417">
    <property type="entry name" value="P-loop_NTPase"/>
</dbReference>
<keyword evidence="10 11" id="KW-0413">Isomerase</keyword>
<comment type="similarity">
    <text evidence="11">Belongs to the helicase family. PriA subfamily.</text>
</comment>
<dbReference type="InterPro" id="IPR042115">
    <property type="entry name" value="PriA_3primeBD_sf"/>
</dbReference>
<dbReference type="Proteomes" id="UP000776629">
    <property type="component" value="Unassembled WGS sequence"/>
</dbReference>
<keyword evidence="5 11" id="KW-0378">Hydrolase</keyword>
<dbReference type="PANTHER" id="PTHR30580">
    <property type="entry name" value="PRIMOSOMAL PROTEIN N"/>
    <property type="match status" value="1"/>
</dbReference>
<feature type="binding site" evidence="11">
    <location>
        <position position="537"/>
    </location>
    <ligand>
        <name>Zn(2+)</name>
        <dbReference type="ChEBI" id="CHEBI:29105"/>
        <label>1</label>
    </ligand>
</feature>
<keyword evidence="6 11" id="KW-0347">Helicase</keyword>
<keyword evidence="7 11" id="KW-0862">Zinc</keyword>
<organism evidence="14 15">
    <name type="scientific">Limosilactobacillus alvi</name>
    <dbReference type="NCBI Taxonomy" id="990412"/>
    <lineage>
        <taxon>Bacteria</taxon>
        <taxon>Bacillati</taxon>
        <taxon>Bacillota</taxon>
        <taxon>Bacilli</taxon>
        <taxon>Lactobacillales</taxon>
        <taxon>Lactobacillaceae</taxon>
        <taxon>Limosilactobacillus</taxon>
    </lineage>
</organism>
<dbReference type="InterPro" id="IPR041222">
    <property type="entry name" value="PriA_3primeBD"/>
</dbReference>
<dbReference type="Pfam" id="PF18319">
    <property type="entry name" value="Zn_ribbon_PriA"/>
    <property type="match status" value="1"/>
</dbReference>
<dbReference type="InterPro" id="IPR041236">
    <property type="entry name" value="PriA_C"/>
</dbReference>
<evidence type="ECO:0000256" key="7">
    <source>
        <dbReference type="ARBA" id="ARBA00022833"/>
    </source>
</evidence>
<dbReference type="InterPro" id="IPR040498">
    <property type="entry name" value="PriA_CRR"/>
</dbReference>
<evidence type="ECO:0000256" key="10">
    <source>
        <dbReference type="ARBA" id="ARBA00023235"/>
    </source>
</evidence>
<keyword evidence="3 11" id="KW-0479">Metal-binding</keyword>
<keyword evidence="8 11" id="KW-0067">ATP-binding</keyword>
<evidence type="ECO:0000256" key="2">
    <source>
        <dbReference type="ARBA" id="ARBA00022705"/>
    </source>
</evidence>
<feature type="binding site" evidence="11">
    <location>
        <position position="497"/>
    </location>
    <ligand>
        <name>Zn(2+)</name>
        <dbReference type="ChEBI" id="CHEBI:29105"/>
        <label>1</label>
    </ligand>
</feature>
<protein>
    <recommendedName>
        <fullName evidence="11">Replication restart protein PriA</fullName>
    </recommendedName>
    <alternativeName>
        <fullName evidence="11">ATP-dependent DNA helicase PriA</fullName>
        <ecNumber evidence="11">5.6.2.4</ecNumber>
    </alternativeName>
    <alternativeName>
        <fullName evidence="11">DNA 3'-5' helicase PriA</fullName>
    </alternativeName>
</protein>
<evidence type="ECO:0000256" key="11">
    <source>
        <dbReference type="HAMAP-Rule" id="MF_00983"/>
    </source>
</evidence>
<evidence type="ECO:0000259" key="12">
    <source>
        <dbReference type="PROSITE" id="PS51192"/>
    </source>
</evidence>
<dbReference type="SMART" id="SM00487">
    <property type="entry name" value="DEXDc"/>
    <property type="match status" value="1"/>
</dbReference>
<keyword evidence="4 11" id="KW-0547">Nucleotide-binding</keyword>
<dbReference type="Gene3D" id="3.40.1440.60">
    <property type="entry name" value="PriA, 3(prime) DNA-binding domain"/>
    <property type="match status" value="1"/>
</dbReference>
<dbReference type="NCBIfam" id="TIGR00595">
    <property type="entry name" value="priA"/>
    <property type="match status" value="1"/>
</dbReference>
<dbReference type="Pfam" id="PF00271">
    <property type="entry name" value="Helicase_C"/>
    <property type="match status" value="1"/>
</dbReference>
<feature type="binding site" evidence="11">
    <location>
        <position position="540"/>
    </location>
    <ligand>
        <name>Zn(2+)</name>
        <dbReference type="ChEBI" id="CHEBI:29105"/>
        <label>1</label>
    </ligand>
</feature>
<dbReference type="CDD" id="cd17929">
    <property type="entry name" value="DEXHc_priA"/>
    <property type="match status" value="1"/>
</dbReference>
<dbReference type="InterPro" id="IPR014001">
    <property type="entry name" value="Helicase_ATP-bd"/>
</dbReference>
<dbReference type="InterPro" id="IPR001650">
    <property type="entry name" value="Helicase_C-like"/>
</dbReference>
<dbReference type="NCBIfam" id="NF004066">
    <property type="entry name" value="PRK05580.1-3"/>
    <property type="match status" value="1"/>
</dbReference>
<evidence type="ECO:0000259" key="13">
    <source>
        <dbReference type="PROSITE" id="PS51194"/>
    </source>
</evidence>
<reference evidence="14 15" key="1">
    <citation type="journal article" date="2021" name="Sci. Rep.">
        <title>The distribution of antibiotic resistance genes in chicken gut microbiota commensals.</title>
        <authorList>
            <person name="Juricova H."/>
            <person name="Matiasovicova J."/>
            <person name="Kubasova T."/>
            <person name="Cejkova D."/>
            <person name="Rychlik I."/>
        </authorList>
    </citation>
    <scope>NUCLEOTIDE SEQUENCE [LARGE SCALE GENOMIC DNA]</scope>
    <source>
        <strain evidence="14 15">An810</strain>
    </source>
</reference>
<evidence type="ECO:0000256" key="8">
    <source>
        <dbReference type="ARBA" id="ARBA00022840"/>
    </source>
</evidence>
<evidence type="ECO:0000256" key="6">
    <source>
        <dbReference type="ARBA" id="ARBA00022806"/>
    </source>
</evidence>
<dbReference type="Pfam" id="PF18074">
    <property type="entry name" value="PriA_C"/>
    <property type="match status" value="1"/>
</dbReference>
<feature type="binding site" evidence="11">
    <location>
        <position position="506"/>
    </location>
    <ligand>
        <name>Zn(2+)</name>
        <dbReference type="ChEBI" id="CHEBI:29105"/>
        <label>2</label>
    </ligand>
</feature>
<comment type="catalytic activity">
    <reaction evidence="11">
        <text>ATP + H2O = ADP + phosphate + H(+)</text>
        <dbReference type="Rhea" id="RHEA:13065"/>
        <dbReference type="ChEBI" id="CHEBI:15377"/>
        <dbReference type="ChEBI" id="CHEBI:15378"/>
        <dbReference type="ChEBI" id="CHEBI:30616"/>
        <dbReference type="ChEBI" id="CHEBI:43474"/>
        <dbReference type="ChEBI" id="CHEBI:456216"/>
        <dbReference type="EC" id="5.6.2.4"/>
    </reaction>
</comment>
<evidence type="ECO:0000313" key="15">
    <source>
        <dbReference type="Proteomes" id="UP000776629"/>
    </source>
</evidence>
<evidence type="ECO:0000256" key="1">
    <source>
        <dbReference type="ARBA" id="ARBA00022515"/>
    </source>
</evidence>
<dbReference type="SUPFAM" id="SSF52540">
    <property type="entry name" value="P-loop containing nucleoside triphosphate hydrolases"/>
    <property type="match status" value="2"/>
</dbReference>
<evidence type="ECO:0000256" key="4">
    <source>
        <dbReference type="ARBA" id="ARBA00022741"/>
    </source>
</evidence>
<dbReference type="EC" id="5.6.2.4" evidence="11"/>
<keyword evidence="15" id="KW-1185">Reference proteome</keyword>
<sequence>MQTNRPYTYRVPESLTNQVMVGMRVIVPFGRGKREVQGFVVDTNPEQPFDGDLKDIIALMDLEPVLNPEMIALSRWLAKTTYSFWISCLYAMLPNLLKAKTHRLVRLTDDVAEAEQLNLFDGQDSLDLADVQNDPDIMHELVKLRRAGKIRIEYQVEDRARAKMVVAIQPSLQFEDYEELLAAVPKNAKAQKRLLVYLQQQTGQTIPLKLAQQQTGLSPATFTLGEKRGWLKKVKLEQYRTPMTKSLERDQQVTLNTDQQVAVDALNQAIKTDQSPVFLLKGVTGSGKTEVYLRAIETALASHQTALMLVPEISLTPQMVGRVRARFGKNVAILHSALSNGERYDEWRRIQMGLVDVVVGTRSAIFAPLKKIGLIILDEEHEVSYKQEDAPRYQAREVAKWRAKYHHATVLLGSATPSLESYARAKTGNYHLLTLPHRVNQQPLPPIQIVDMRQEPRQGGESNFSQILLARLNDRLQKGEQSILLLNRRGFSSFMMCRDCGFVLKCPNCDISLTLHLSSHSMKCHYCGHEEAIPRFCPNCHSQEIRYYGTGTEKVQAELNKLLPAARIIRMDVDTTRRKGMHEKLLQQFGNHQADILLGTQMIAKGLDFPQVTLVGVLNADTGLDLPDFRASERTFDLLSQVSGRAGRADKNGEVIIQTYNPDNYVLQLAQKNDYDAFFATEMRIRQQAQYPPYFYTVRLMASDPQEVVAAKLIQAVSERLKTSQLATDTVMLGPTPRPIARTQNRYYYQIVLKYRHDPTLITTLTQLAHETQAKGNLRFMIDPDPQYFM</sequence>
<dbReference type="PROSITE" id="PS51192">
    <property type="entry name" value="HELICASE_ATP_BIND_1"/>
    <property type="match status" value="1"/>
</dbReference>
<comment type="subunit">
    <text evidence="11">Component of the replication restart primosome.</text>
</comment>
<dbReference type="InterPro" id="IPR011545">
    <property type="entry name" value="DEAD/DEAH_box_helicase_dom"/>
</dbReference>
<feature type="domain" description="Helicase C-terminal" evidence="13">
    <location>
        <begin position="521"/>
        <end position="686"/>
    </location>
</feature>
<keyword evidence="9 11" id="KW-0238">DNA-binding</keyword>
<comment type="catalytic activity">
    <reaction evidence="11">
        <text>Couples ATP hydrolysis with the unwinding of duplex DNA by translocating in the 3'-5' direction.</text>
        <dbReference type="EC" id="5.6.2.4"/>
    </reaction>
</comment>
<dbReference type="InterPro" id="IPR005259">
    <property type="entry name" value="PriA"/>
</dbReference>
<comment type="cofactor">
    <cofactor evidence="11">
        <name>Zn(2+)</name>
        <dbReference type="ChEBI" id="CHEBI:29105"/>
    </cofactor>
    <text evidence="11">Binds 2 zinc ions per subunit.</text>
</comment>
<dbReference type="Gene3D" id="3.40.50.300">
    <property type="entry name" value="P-loop containing nucleotide triphosphate hydrolases"/>
    <property type="match status" value="2"/>
</dbReference>
<feature type="binding site" evidence="11">
    <location>
        <position position="524"/>
    </location>
    <ligand>
        <name>Zn(2+)</name>
        <dbReference type="ChEBI" id="CHEBI:29105"/>
        <label>2</label>
    </ligand>
</feature>
<evidence type="ECO:0000256" key="9">
    <source>
        <dbReference type="ARBA" id="ARBA00023125"/>
    </source>
</evidence>
<dbReference type="CDD" id="cd18804">
    <property type="entry name" value="SF2_C_priA"/>
    <property type="match status" value="1"/>
</dbReference>
<dbReference type="HAMAP" id="MF_00983">
    <property type="entry name" value="PriA"/>
    <property type="match status" value="1"/>
</dbReference>
<dbReference type="Pfam" id="PF00270">
    <property type="entry name" value="DEAD"/>
    <property type="match status" value="1"/>
</dbReference>
<dbReference type="Pfam" id="PF17764">
    <property type="entry name" value="PriA_3primeBD"/>
    <property type="match status" value="1"/>
</dbReference>
<dbReference type="PROSITE" id="PS51194">
    <property type="entry name" value="HELICASE_CTER"/>
    <property type="match status" value="1"/>
</dbReference>
<name>A0ABS2ELS4_9LACO</name>
<comment type="function">
    <text evidence="11">Initiates the restart of stalled replication forks, which reloads the replicative helicase on sites other than the origin of replication. Recognizes and binds to abandoned replication forks and remodels them to uncover a helicase loading site. Promotes assembly of the primosome at these replication forks.</text>
</comment>
<feature type="domain" description="Helicase ATP-binding" evidence="12">
    <location>
        <begin position="269"/>
        <end position="435"/>
    </location>
</feature>
<feature type="binding site" evidence="11">
    <location>
        <position position="500"/>
    </location>
    <ligand>
        <name>Zn(2+)</name>
        <dbReference type="ChEBI" id="CHEBI:29105"/>
        <label>1</label>
    </ligand>
</feature>
<keyword evidence="2 11" id="KW-0235">DNA replication</keyword>
<dbReference type="PANTHER" id="PTHR30580:SF0">
    <property type="entry name" value="PRIMOSOMAL PROTEIN N"/>
    <property type="match status" value="1"/>
</dbReference>
<accession>A0ABS2ELS4</accession>